<dbReference type="Proteomes" id="UP001500368">
    <property type="component" value="Unassembled WGS sequence"/>
</dbReference>
<evidence type="ECO:0008006" key="4">
    <source>
        <dbReference type="Google" id="ProtNLM"/>
    </source>
</evidence>
<sequence>MSPLSILKWLGVVEMVTLALMLLNLATVHQPGISSVLGPLHGLAYTCTVITAVLCASGQHRVWGLSLLPGIGGWLAYRAAARVPVPGQ</sequence>
<accession>A0ABP9G308</accession>
<evidence type="ECO:0000313" key="3">
    <source>
        <dbReference type="Proteomes" id="UP001500368"/>
    </source>
</evidence>
<name>A0ABP9G308_9MICC</name>
<keyword evidence="3" id="KW-1185">Reference proteome</keyword>
<dbReference type="RefSeq" id="WP_345478279.1">
    <property type="nucleotide sequence ID" value="NZ_BAABLW010000007.1"/>
</dbReference>
<proteinExistence type="predicted"/>
<reference evidence="3" key="1">
    <citation type="journal article" date="2019" name="Int. J. Syst. Evol. Microbiol.">
        <title>The Global Catalogue of Microorganisms (GCM) 10K type strain sequencing project: providing services to taxonomists for standard genome sequencing and annotation.</title>
        <authorList>
            <consortium name="The Broad Institute Genomics Platform"/>
            <consortium name="The Broad Institute Genome Sequencing Center for Infectious Disease"/>
            <person name="Wu L."/>
            <person name="Ma J."/>
        </authorList>
    </citation>
    <scope>NUCLEOTIDE SEQUENCE [LARGE SCALE GENOMIC DNA]</scope>
    <source>
        <strain evidence="3">JCM 19129</strain>
    </source>
</reference>
<evidence type="ECO:0000313" key="2">
    <source>
        <dbReference type="EMBL" id="GAA4925854.1"/>
    </source>
</evidence>
<keyword evidence="1" id="KW-0472">Membrane</keyword>
<keyword evidence="1" id="KW-1133">Transmembrane helix</keyword>
<gene>
    <name evidence="2" type="ORF">GCM10025790_24410</name>
</gene>
<dbReference type="EMBL" id="BAABLW010000007">
    <property type="protein sequence ID" value="GAA4925854.1"/>
    <property type="molecule type" value="Genomic_DNA"/>
</dbReference>
<keyword evidence="1" id="KW-0812">Transmembrane</keyword>
<evidence type="ECO:0000256" key="1">
    <source>
        <dbReference type="SAM" id="Phobius"/>
    </source>
</evidence>
<feature type="transmembrane region" description="Helical" evidence="1">
    <location>
        <begin position="6"/>
        <end position="26"/>
    </location>
</feature>
<organism evidence="2 3">
    <name type="scientific">Nesterenkonia rhizosphaerae</name>
    <dbReference type="NCBI Taxonomy" id="1348272"/>
    <lineage>
        <taxon>Bacteria</taxon>
        <taxon>Bacillati</taxon>
        <taxon>Actinomycetota</taxon>
        <taxon>Actinomycetes</taxon>
        <taxon>Micrococcales</taxon>
        <taxon>Micrococcaceae</taxon>
        <taxon>Nesterenkonia</taxon>
    </lineage>
</organism>
<protein>
    <recommendedName>
        <fullName evidence="4">DUF3817 domain-containing protein</fullName>
    </recommendedName>
</protein>
<comment type="caution">
    <text evidence="2">The sequence shown here is derived from an EMBL/GenBank/DDBJ whole genome shotgun (WGS) entry which is preliminary data.</text>
</comment>